<accession>A0A1E4R4U1</accession>
<dbReference type="Proteomes" id="UP000094784">
    <property type="component" value="Unassembled WGS sequence"/>
</dbReference>
<evidence type="ECO:0000313" key="1">
    <source>
        <dbReference type="EMBL" id="ODV55474.1"/>
    </source>
</evidence>
<gene>
    <name evidence="1" type="ORF">BG258_05945</name>
</gene>
<sequence length="330" mass="36009">MVIKTPNYQLTKPEQTDFYDVDDFNQNADIIDTELKKQSDKVNNSLQKGVNNNITIWPMGQNSFTKTLKVNPSDWKGTTNLQQLDINIPVGGSFSGIIKVTYTSYWGGTDSHGGAVVTYQIGSYTDSGEKLNTYTIDSISPNFAKDFLIYGTYINSASGIFALMVKKAPAASNPMEIKVEFQGYFNGPKTLYQIATDVNTAIFDSGSPTGGGIYPWVKQTPSFASSALPAWTNAVLGTGWEPVAGYPPLRFYKDGFGNVHLKGRVKTVTQSTPVVTVLPVGYRIGQTEEFIGMSGNSEIVNYDIQQNGAVAALYTTIGQNILIDATFRTD</sequence>
<reference evidence="1 2" key="1">
    <citation type="submission" date="2016-09" db="EMBL/GenBank/DDBJ databases">
        <title>Draft genome sequence of the soil isolate, Lysinibacillus fusiformis M5, a potential hypoxanthine producer.</title>
        <authorList>
            <person name="Gallegos-Monterrosa R."/>
            <person name="Maroti G."/>
            <person name="Balint B."/>
            <person name="Kovacs A.T."/>
        </authorList>
    </citation>
    <scope>NUCLEOTIDE SEQUENCE [LARGE SCALE GENOMIC DNA]</scope>
    <source>
        <strain evidence="1 2">M5</strain>
    </source>
</reference>
<dbReference type="RefSeq" id="WP_069480560.1">
    <property type="nucleotide sequence ID" value="NZ_KV766182.1"/>
</dbReference>
<dbReference type="EMBL" id="MECQ01000001">
    <property type="protein sequence ID" value="ODV55474.1"/>
    <property type="molecule type" value="Genomic_DNA"/>
</dbReference>
<evidence type="ECO:0000313" key="2">
    <source>
        <dbReference type="Proteomes" id="UP000094784"/>
    </source>
</evidence>
<organism evidence="1 2">
    <name type="scientific">Lysinibacillus fusiformis</name>
    <dbReference type="NCBI Taxonomy" id="28031"/>
    <lineage>
        <taxon>Bacteria</taxon>
        <taxon>Bacillati</taxon>
        <taxon>Bacillota</taxon>
        <taxon>Bacilli</taxon>
        <taxon>Bacillales</taxon>
        <taxon>Bacillaceae</taxon>
        <taxon>Lysinibacillus</taxon>
    </lineage>
</organism>
<dbReference type="OrthoDB" id="2739170at2"/>
<name>A0A1E4R4U1_9BACI</name>
<protein>
    <submittedName>
        <fullName evidence="1">Uncharacterized protein</fullName>
    </submittedName>
</protein>
<comment type="caution">
    <text evidence="1">The sequence shown here is derived from an EMBL/GenBank/DDBJ whole genome shotgun (WGS) entry which is preliminary data.</text>
</comment>
<dbReference type="AlphaFoldDB" id="A0A1E4R4U1"/>
<proteinExistence type="predicted"/>